<reference evidence="9 10" key="1">
    <citation type="submission" date="2017-06" db="EMBL/GenBank/DDBJ databases">
        <title>Aedes aegypti genome working group (AGWG) sequencing and assembly.</title>
        <authorList>
            <consortium name="Aedes aegypti Genome Working Group (AGWG)"/>
            <person name="Matthews B.J."/>
        </authorList>
    </citation>
    <scope>NUCLEOTIDE SEQUENCE [LARGE SCALE GENOMIC DNA]</scope>
    <source>
        <strain evidence="9 10">LVP_AGWG</strain>
    </source>
</reference>
<dbReference type="Proteomes" id="UP000008820">
    <property type="component" value="Chromosome 3"/>
</dbReference>
<evidence type="ECO:0000256" key="5">
    <source>
        <dbReference type="ARBA" id="ARBA00022989"/>
    </source>
</evidence>
<evidence type="ECO:0000256" key="1">
    <source>
        <dbReference type="ARBA" id="ARBA00004651"/>
    </source>
</evidence>
<dbReference type="GO" id="GO:0033041">
    <property type="term" value="F:sweet taste receptor activity"/>
    <property type="evidence" value="ECO:0007669"/>
    <property type="project" value="TreeGrafter"/>
</dbReference>
<evidence type="ECO:0000256" key="3">
    <source>
        <dbReference type="ARBA" id="ARBA00022475"/>
    </source>
</evidence>
<keyword evidence="5" id="KW-1133">Transmembrane helix</keyword>
<dbReference type="VEuPathDB" id="VectorBase:AAEL000012"/>
<dbReference type="InterPro" id="IPR009318">
    <property type="entry name" value="Gustatory_rcpt"/>
</dbReference>
<keyword evidence="10" id="KW-1185">Reference proteome</keyword>
<evidence type="ECO:0000256" key="2">
    <source>
        <dbReference type="ARBA" id="ARBA00005327"/>
    </source>
</evidence>
<dbReference type="PANTHER" id="PTHR21421:SF34">
    <property type="entry name" value="GUSTATORY RECEPTOR FOR SUGAR TASTE 61A-RELATED"/>
    <property type="match status" value="1"/>
</dbReference>
<dbReference type="Pfam" id="PF06151">
    <property type="entry name" value="Trehalose_recp"/>
    <property type="match status" value="1"/>
</dbReference>
<evidence type="ECO:0000256" key="4">
    <source>
        <dbReference type="ARBA" id="ARBA00022692"/>
    </source>
</evidence>
<dbReference type="EnsemblMetazoa" id="AAEL000012-RA">
    <property type="protein sequence ID" value="AAEL000012-PA"/>
    <property type="gene ID" value="AAEL000012"/>
</dbReference>
<evidence type="ECO:0000256" key="6">
    <source>
        <dbReference type="ARBA" id="ARBA00023136"/>
    </source>
</evidence>
<evidence type="ECO:0000313" key="10">
    <source>
        <dbReference type="Proteomes" id="UP000008820"/>
    </source>
</evidence>
<comment type="subcellular location">
    <subcellularLocation>
        <location evidence="1">Cell membrane</location>
        <topology evidence="1">Multi-pass membrane protein</topology>
    </subcellularLocation>
</comment>
<dbReference type="GO" id="GO:0005886">
    <property type="term" value="C:plasma membrane"/>
    <property type="evidence" value="ECO:0007669"/>
    <property type="project" value="UniProtKB-SubCell"/>
</dbReference>
<proteinExistence type="inferred from homology"/>
<keyword evidence="4" id="KW-0812">Transmembrane</keyword>
<accession>A0A1S4EUP8</accession>
<keyword evidence="3" id="KW-1003">Cell membrane</keyword>
<evidence type="ECO:0000256" key="7">
    <source>
        <dbReference type="ARBA" id="ARBA00023170"/>
    </source>
</evidence>
<keyword evidence="6" id="KW-0472">Membrane</keyword>
<organism evidence="9 10">
    <name type="scientific">Aedes aegypti</name>
    <name type="common">Yellowfever mosquito</name>
    <name type="synonym">Culex aegypti</name>
    <dbReference type="NCBI Taxonomy" id="7159"/>
    <lineage>
        <taxon>Eukaryota</taxon>
        <taxon>Metazoa</taxon>
        <taxon>Ecdysozoa</taxon>
        <taxon>Arthropoda</taxon>
        <taxon>Hexapoda</taxon>
        <taxon>Insecta</taxon>
        <taxon>Pterygota</taxon>
        <taxon>Neoptera</taxon>
        <taxon>Endopterygota</taxon>
        <taxon>Diptera</taxon>
        <taxon>Nematocera</taxon>
        <taxon>Culicoidea</taxon>
        <taxon>Culicidae</taxon>
        <taxon>Culicinae</taxon>
        <taxon>Aedini</taxon>
        <taxon>Aedes</taxon>
        <taxon>Stegomyia</taxon>
    </lineage>
</organism>
<keyword evidence="7 8" id="KW-0675">Receptor</keyword>
<sequence length="441" mass="51287">MIDPLWRDRYILWKNSKILQPDEEPVNNEENVSEYDFFHIAIAPVLRFSQLFGVFPLNSVMNRLPGNMLYKSVSFATALSMMAIFGGYAVSVLSLKRLARTGLDAINMAEPFFFAVCATSAVLFWALAKEWQFVVTVWSETERVFLRKPFRGKALRSSIRRTAFVVLTLALAEHIFSVANNIANLRREVHHCNWTISSPVKYFCLKTFSSAFDSIPYNLPVAIYNEYVVVAMTFAWNFVDLFIVLVSIGLTTRFTQLNIRISERIQSRKGTTEDFWEQIRIQYVSLCDLVVLLNRSINRLVFVSYANDLYFICLQIMHATLEQPFLINRVYFFYSFSFLLLRTFLMFWYSSQVQDASHQPCRLILRVPNHEYCDELQRVQMYSRRGVSLTGMGVFLVSRRIFLTIAGTIITYELVLLSFRKRIMDEPDDNNDVSCKPLHLD</sequence>
<comment type="function">
    <text evidence="8">Plays a role in the sugar gustatory response.</text>
</comment>
<name>A0A1S4EUP8_AEDAE</name>
<reference evidence="9" key="2">
    <citation type="submission" date="2020-05" db="UniProtKB">
        <authorList>
            <consortium name="EnsemblMetazoa"/>
        </authorList>
    </citation>
    <scope>IDENTIFICATION</scope>
    <source>
        <strain evidence="9">LVP_AGWG</strain>
    </source>
</reference>
<protein>
    <recommendedName>
        <fullName evidence="8">Gustatory receptor</fullName>
    </recommendedName>
</protein>
<evidence type="ECO:0000256" key="8">
    <source>
        <dbReference type="PIRNR" id="PIRNR038981"/>
    </source>
</evidence>
<dbReference type="InParanoid" id="A0A1S4EUP8"/>
<comment type="similarity">
    <text evidence="2">Belongs to the insect chemoreceptor superfamily. Gustatory receptor (GR) family. Gr5a subfamily.</text>
</comment>
<dbReference type="GO" id="GO:0007165">
    <property type="term" value="P:signal transduction"/>
    <property type="evidence" value="ECO:0007669"/>
    <property type="project" value="UniProtKB-KW"/>
</dbReference>
<dbReference type="OrthoDB" id="5800391at2759"/>
<keyword evidence="8" id="KW-0807">Transducer</keyword>
<evidence type="ECO:0000313" key="9">
    <source>
        <dbReference type="EnsemblMetazoa" id="AAEL000012-PA"/>
    </source>
</evidence>
<dbReference type="AlphaFoldDB" id="A0A1S4EUP8"/>
<gene>
    <name evidence="9" type="primary">5563656</name>
</gene>
<dbReference type="PANTHER" id="PTHR21421">
    <property type="entry name" value="GUSTATORY RECEPTOR"/>
    <property type="match status" value="1"/>
</dbReference>
<dbReference type="PIRSF" id="PIRSF038981">
    <property type="entry name" value="GRP"/>
    <property type="match status" value="1"/>
</dbReference>